<keyword evidence="8 9" id="KW-0456">Lyase</keyword>
<evidence type="ECO:0000256" key="4">
    <source>
        <dbReference type="ARBA" id="ARBA00022605"/>
    </source>
</evidence>
<dbReference type="GO" id="GO:0000162">
    <property type="term" value="P:L-tryptophan biosynthetic process"/>
    <property type="evidence" value="ECO:0007669"/>
    <property type="project" value="UniProtKB-UniRule"/>
</dbReference>
<comment type="pathway">
    <text evidence="2 9">Amino-acid biosynthesis; L-tryptophan biosynthesis; L-tryptophan from chorismate: step 4/5.</text>
</comment>
<keyword evidence="4 9" id="KW-0028">Amino-acid biosynthesis</keyword>
<comment type="catalytic activity">
    <reaction evidence="1 9">
        <text>1-(2-carboxyphenylamino)-1-deoxy-D-ribulose 5-phosphate + H(+) = (1S,2R)-1-C-(indol-3-yl)glycerol 3-phosphate + CO2 + H2O</text>
        <dbReference type="Rhea" id="RHEA:23476"/>
        <dbReference type="ChEBI" id="CHEBI:15377"/>
        <dbReference type="ChEBI" id="CHEBI:15378"/>
        <dbReference type="ChEBI" id="CHEBI:16526"/>
        <dbReference type="ChEBI" id="CHEBI:58613"/>
        <dbReference type="ChEBI" id="CHEBI:58866"/>
        <dbReference type="EC" id="4.1.1.48"/>
    </reaction>
</comment>
<dbReference type="EC" id="4.1.1.48" evidence="9"/>
<evidence type="ECO:0000256" key="8">
    <source>
        <dbReference type="ARBA" id="ARBA00023239"/>
    </source>
</evidence>
<dbReference type="Proteomes" id="UP000184241">
    <property type="component" value="Unassembled WGS sequence"/>
</dbReference>
<comment type="similarity">
    <text evidence="3 9">Belongs to the TrpC family.</text>
</comment>
<proteinExistence type="inferred from homology"/>
<organism evidence="11 12">
    <name type="scientific">Clostridium intestinale DSM 6191</name>
    <dbReference type="NCBI Taxonomy" id="1121320"/>
    <lineage>
        <taxon>Bacteria</taxon>
        <taxon>Bacillati</taxon>
        <taxon>Bacillota</taxon>
        <taxon>Clostridia</taxon>
        <taxon>Eubacteriales</taxon>
        <taxon>Clostridiaceae</taxon>
        <taxon>Clostridium</taxon>
    </lineage>
</organism>
<evidence type="ECO:0000256" key="5">
    <source>
        <dbReference type="ARBA" id="ARBA00022793"/>
    </source>
</evidence>
<dbReference type="HAMAP" id="MF_00134_B">
    <property type="entry name" value="IGPS_B"/>
    <property type="match status" value="1"/>
</dbReference>
<evidence type="ECO:0000259" key="10">
    <source>
        <dbReference type="Pfam" id="PF00218"/>
    </source>
</evidence>
<dbReference type="NCBIfam" id="NF001377">
    <property type="entry name" value="PRK00278.2-4"/>
    <property type="match status" value="1"/>
</dbReference>
<dbReference type="InterPro" id="IPR011060">
    <property type="entry name" value="RibuloseP-bd_barrel"/>
</dbReference>
<dbReference type="EMBL" id="FQXU01000005">
    <property type="protein sequence ID" value="SHI04180.1"/>
    <property type="molecule type" value="Genomic_DNA"/>
</dbReference>
<evidence type="ECO:0000256" key="9">
    <source>
        <dbReference type="HAMAP-Rule" id="MF_00134"/>
    </source>
</evidence>
<evidence type="ECO:0000313" key="12">
    <source>
        <dbReference type="Proteomes" id="UP000184241"/>
    </source>
</evidence>
<dbReference type="PANTHER" id="PTHR22854">
    <property type="entry name" value="TRYPTOPHAN BIOSYNTHESIS PROTEIN"/>
    <property type="match status" value="1"/>
</dbReference>
<dbReference type="CDD" id="cd00331">
    <property type="entry name" value="IGPS"/>
    <property type="match status" value="1"/>
</dbReference>
<dbReference type="GO" id="GO:0004640">
    <property type="term" value="F:phosphoribosylanthranilate isomerase activity"/>
    <property type="evidence" value="ECO:0007669"/>
    <property type="project" value="TreeGrafter"/>
</dbReference>
<reference evidence="11 12" key="1">
    <citation type="submission" date="2016-11" db="EMBL/GenBank/DDBJ databases">
        <authorList>
            <person name="Jaros S."/>
            <person name="Januszkiewicz K."/>
            <person name="Wedrychowicz H."/>
        </authorList>
    </citation>
    <scope>NUCLEOTIDE SEQUENCE [LARGE SCALE GENOMIC DNA]</scope>
    <source>
        <strain evidence="11 12">DSM 6191</strain>
    </source>
</reference>
<dbReference type="AlphaFoldDB" id="A0A1M5XWJ9"/>
<evidence type="ECO:0000256" key="3">
    <source>
        <dbReference type="ARBA" id="ARBA00008737"/>
    </source>
</evidence>
<dbReference type="PROSITE" id="PS00614">
    <property type="entry name" value="IGPS"/>
    <property type="match status" value="1"/>
</dbReference>
<dbReference type="FunFam" id="3.20.20.70:FF:000024">
    <property type="entry name" value="Indole-3-glycerol phosphate synthase"/>
    <property type="match status" value="1"/>
</dbReference>
<protein>
    <recommendedName>
        <fullName evidence="9">Indole-3-glycerol phosphate synthase</fullName>
        <shortName evidence="9">IGPS</shortName>
        <ecNumber evidence="9">4.1.1.48</ecNumber>
    </recommendedName>
</protein>
<dbReference type="InterPro" id="IPR001468">
    <property type="entry name" value="Indole-3-GlycerolPSynthase_CS"/>
</dbReference>
<dbReference type="PANTHER" id="PTHR22854:SF2">
    <property type="entry name" value="INDOLE-3-GLYCEROL-PHOSPHATE SYNTHASE"/>
    <property type="match status" value="1"/>
</dbReference>
<name>A0A1M5XWJ9_9CLOT</name>
<evidence type="ECO:0000256" key="2">
    <source>
        <dbReference type="ARBA" id="ARBA00004696"/>
    </source>
</evidence>
<dbReference type="Pfam" id="PF00218">
    <property type="entry name" value="IGPS"/>
    <property type="match status" value="1"/>
</dbReference>
<keyword evidence="7 9" id="KW-0057">Aromatic amino acid biosynthesis</keyword>
<dbReference type="SUPFAM" id="SSF51366">
    <property type="entry name" value="Ribulose-phoshate binding barrel"/>
    <property type="match status" value="1"/>
</dbReference>
<gene>
    <name evidence="9" type="primary">trpC</name>
    <name evidence="11" type="ORF">SAMN02745941_01689</name>
</gene>
<evidence type="ECO:0000256" key="7">
    <source>
        <dbReference type="ARBA" id="ARBA00023141"/>
    </source>
</evidence>
<dbReference type="UniPathway" id="UPA00035">
    <property type="reaction ID" value="UER00043"/>
</dbReference>
<dbReference type="InterPro" id="IPR013785">
    <property type="entry name" value="Aldolase_TIM"/>
</dbReference>
<dbReference type="Gene3D" id="3.20.20.70">
    <property type="entry name" value="Aldolase class I"/>
    <property type="match status" value="1"/>
</dbReference>
<feature type="domain" description="Indole-3-glycerol phosphate synthase" evidence="10">
    <location>
        <begin position="5"/>
        <end position="255"/>
    </location>
</feature>
<evidence type="ECO:0000256" key="1">
    <source>
        <dbReference type="ARBA" id="ARBA00001633"/>
    </source>
</evidence>
<dbReference type="RefSeq" id="WP_073018561.1">
    <property type="nucleotide sequence ID" value="NZ_FQXU01000005.1"/>
</dbReference>
<evidence type="ECO:0000256" key="6">
    <source>
        <dbReference type="ARBA" id="ARBA00022822"/>
    </source>
</evidence>
<keyword evidence="5 9" id="KW-0210">Decarboxylase</keyword>
<sequence>MHNILEEIVEKKKEDLKFLNREEIHNKAMELKNNRGQSLKNSLIKSQTLGIISEIKRASPSKGDLNMNLDVEKMAKIYENAGAKAVSVLTEERYFKGSYKDLENARKCLTVPILNKDFFIDKIQIDLCKIYGGDVILLILKVLSDEAAKELLDYAHFMNLEVLMEVHDEGELLRAKELKPDIIGINNRNLETFEVSIDTTIALSKYIKEDGLIISESGIKTREDVKKLKEHGVKGILVGESFVTSGNVEEAFRELTL</sequence>
<dbReference type="GO" id="GO:0004425">
    <property type="term" value="F:indole-3-glycerol-phosphate synthase activity"/>
    <property type="evidence" value="ECO:0007669"/>
    <property type="project" value="UniProtKB-UniRule"/>
</dbReference>
<dbReference type="InterPro" id="IPR013798">
    <property type="entry name" value="Indole-3-glycerol_P_synth_dom"/>
</dbReference>
<dbReference type="InterPro" id="IPR045186">
    <property type="entry name" value="Indole-3-glycerol_P_synth"/>
</dbReference>
<evidence type="ECO:0000313" key="11">
    <source>
        <dbReference type="EMBL" id="SHI04180.1"/>
    </source>
</evidence>
<accession>A0A1M5XWJ9</accession>
<keyword evidence="6 9" id="KW-0822">Tryptophan biosynthesis</keyword>